<dbReference type="Proteomes" id="UP001500194">
    <property type="component" value="Unassembled WGS sequence"/>
</dbReference>
<accession>A0AAV3T0T2</accession>
<proteinExistence type="predicted"/>
<dbReference type="SUPFAM" id="SSF89392">
    <property type="entry name" value="Prokaryotic lipoproteins and lipoprotein localization factors"/>
    <property type="match status" value="1"/>
</dbReference>
<name>A0AAV3T0T2_9EURY</name>
<evidence type="ECO:0008006" key="3">
    <source>
        <dbReference type="Google" id="ProtNLM"/>
    </source>
</evidence>
<gene>
    <name evidence="1" type="ORF">GCM10009019_12770</name>
</gene>
<dbReference type="Pfam" id="PF20316">
    <property type="entry name" value="DUF6612"/>
    <property type="match status" value="1"/>
</dbReference>
<dbReference type="RefSeq" id="WP_227261032.1">
    <property type="nucleotide sequence ID" value="NZ_BAAADU010000002.1"/>
</dbReference>
<dbReference type="InterPro" id="IPR029046">
    <property type="entry name" value="LolA/LolB/LppX"/>
</dbReference>
<reference evidence="1 2" key="1">
    <citation type="journal article" date="2019" name="Int. J. Syst. Evol. Microbiol.">
        <title>The Global Catalogue of Microorganisms (GCM) 10K type strain sequencing project: providing services to taxonomists for standard genome sequencing and annotation.</title>
        <authorList>
            <consortium name="The Broad Institute Genomics Platform"/>
            <consortium name="The Broad Institute Genome Sequencing Center for Infectious Disease"/>
            <person name="Wu L."/>
            <person name="Ma J."/>
        </authorList>
    </citation>
    <scope>NUCLEOTIDE SEQUENCE [LARGE SCALE GENOMIC DNA]</scope>
    <source>
        <strain evidence="1 2">JCM 16327</strain>
    </source>
</reference>
<dbReference type="Gene3D" id="2.50.20.20">
    <property type="match status" value="1"/>
</dbReference>
<evidence type="ECO:0000313" key="2">
    <source>
        <dbReference type="Proteomes" id="UP001500194"/>
    </source>
</evidence>
<organism evidence="1 2">
    <name type="scientific">Salarchaeum japonicum</name>
    <dbReference type="NCBI Taxonomy" id="555573"/>
    <lineage>
        <taxon>Archaea</taxon>
        <taxon>Methanobacteriati</taxon>
        <taxon>Methanobacteriota</taxon>
        <taxon>Stenosarchaea group</taxon>
        <taxon>Halobacteria</taxon>
        <taxon>Halobacteriales</taxon>
        <taxon>Halobacteriaceae</taxon>
    </lineage>
</organism>
<dbReference type="InterPro" id="IPR046720">
    <property type="entry name" value="DUF6612"/>
</dbReference>
<dbReference type="GeneID" id="68574054"/>
<sequence>MHRRTVALVLLAGLVALSGCAGLTDSSPTTTASNVNASADDVQADTLDAMANVTAYEFDADIDQDLGNIQTTLRLTGVVNKTAERMYQRTDATATRGDQSNSATTETYVVGDTAYVHSQGVWQTQPTPEGAWTSTPTDRQVAFLTDAEVTVLNTTTVDGVETYALSVQPDPESVTSYAENRNSIDGDVSVESVSVTQYVAVDTHRIQKATLDMTLTIDGQTLEQTLTITFSDYGTETDITVPDDAS</sequence>
<keyword evidence="2" id="KW-1185">Reference proteome</keyword>
<comment type="caution">
    <text evidence="1">The sequence shown here is derived from an EMBL/GenBank/DDBJ whole genome shotgun (WGS) entry which is preliminary data.</text>
</comment>
<evidence type="ECO:0000313" key="1">
    <source>
        <dbReference type="EMBL" id="GAA0651264.1"/>
    </source>
</evidence>
<protein>
    <recommendedName>
        <fullName evidence="3">Lipoprotein</fullName>
    </recommendedName>
</protein>
<dbReference type="EMBL" id="BAAADU010000002">
    <property type="protein sequence ID" value="GAA0651264.1"/>
    <property type="molecule type" value="Genomic_DNA"/>
</dbReference>
<dbReference type="AlphaFoldDB" id="A0AAV3T0T2"/>
<dbReference type="PROSITE" id="PS51257">
    <property type="entry name" value="PROKAR_LIPOPROTEIN"/>
    <property type="match status" value="1"/>
</dbReference>